<dbReference type="SUPFAM" id="SSF49299">
    <property type="entry name" value="PKD domain"/>
    <property type="match status" value="3"/>
</dbReference>
<comment type="caution">
    <text evidence="2">The sequence shown here is derived from an EMBL/GenBank/DDBJ whole genome shotgun (WGS) entry which is preliminary data.</text>
</comment>
<dbReference type="Pfam" id="PF20009">
    <property type="entry name" value="GEVED"/>
    <property type="match status" value="4"/>
</dbReference>
<sequence length="968" mass="103365">MGGTQRISAQCVIPAACTPGSAAAANSVYEMGIYRVQLAGLDTTTRGGSDGYGNYDCQPGAELQRGGTYGLAVRTNPNADEAVRAWIDFNGNGQFDAGELVLASTGRNHQGLFTVPAAAVLDQPLRLRIAADYVNAPIPTPCSTPEYSQTEDYQLLVRANALPRPVARFVADDSVRCGGPIAFRDQSLNSPTAWRWSFGDGTTSVLQSPQHTYAAPGAYTVQLRVCNATGCDSLTKVGYVQVRADAPRPAPCQPATTAFCCGFGVTRVRLGNLDRTSLDGRAGFEDFSCAARATLTADRPVAMQLATGPNAHDVRVYLDVNDNGQFDLPAELLYEGLGVQSPSMQLTVATTLSGLVYHRPLRLRIWADAAGTAPFGPCSAPLRGQVEDYSVVVLPNTTAPTAAFAVNYAQYCGPTRAAFTNATVGGATSYRWDFGDGSIATTASPPTHSYSTGGVYDITLVTANAFGSDTAHHTVVVAAACAAYCPADGTGGSVSSAAYFTRVQLANLDNQDVRLPGTGYRDYTDRAAELIQGQAYSLQAESPRWSTGSNGPWVRVTAWIDYNQDGNFSSTERLGQVSALSPYLLPFQVPLGARAGATRLRVQIASLFQPSDPNNSCPPAYQNATTEDYTVLIFPAAQAPQAGFAADITVSCSGTVQLRDTSLIAPSTWQWSFGDGGTSTQQHPQHTYAQPGTYSVSLRVANRYGASTVTKTNYIVIANLSQGPRPASCLPSMGPDINFPVTVGTVQLGGWTYTNAVPFAPYRDETCNAPLITLAPGTGTAVTVLTQSPSTFRGFAFQMWLDANDDGVLEPTTELVYNSNRHSSTVNPWTGTLHVPATAVRNRPLRLRIWWMPNIIPYNVVEELPCYRHDEVGQVRDFTAFIGSTPTSTRVTAKSSEWSFAPNPASEQLNIINGGSSKEVQIWDMAGHLCATLYLSKASNSVDVSALPRGLYIIRLPGHLGVRRLTLL</sequence>
<dbReference type="InterPro" id="IPR035986">
    <property type="entry name" value="PKD_dom_sf"/>
</dbReference>
<dbReference type="CDD" id="cd00146">
    <property type="entry name" value="PKD"/>
    <property type="match status" value="3"/>
</dbReference>
<accession>A0A1G1T3F8</accession>
<dbReference type="EMBL" id="MDZC01000059">
    <property type="protein sequence ID" value="OGX85364.1"/>
    <property type="molecule type" value="Genomic_DNA"/>
</dbReference>
<feature type="domain" description="PKD" evidence="1">
    <location>
        <begin position="639"/>
        <end position="722"/>
    </location>
</feature>
<dbReference type="InterPro" id="IPR045474">
    <property type="entry name" value="GEVED"/>
</dbReference>
<evidence type="ECO:0000259" key="1">
    <source>
        <dbReference type="PROSITE" id="PS50093"/>
    </source>
</evidence>
<dbReference type="Proteomes" id="UP000177791">
    <property type="component" value="Unassembled WGS sequence"/>
</dbReference>
<dbReference type="AlphaFoldDB" id="A0A1G1T3F8"/>
<protein>
    <recommendedName>
        <fullName evidence="1">PKD domain-containing protein</fullName>
    </recommendedName>
</protein>
<dbReference type="Gene3D" id="2.60.40.10">
    <property type="entry name" value="Immunoglobulins"/>
    <property type="match status" value="3"/>
</dbReference>
<proteinExistence type="predicted"/>
<dbReference type="SMART" id="SM00089">
    <property type="entry name" value="PKD"/>
    <property type="match status" value="3"/>
</dbReference>
<keyword evidence="3" id="KW-1185">Reference proteome</keyword>
<evidence type="ECO:0000313" key="3">
    <source>
        <dbReference type="Proteomes" id="UP000177791"/>
    </source>
</evidence>
<dbReference type="Pfam" id="PF18911">
    <property type="entry name" value="PKD_4"/>
    <property type="match status" value="3"/>
</dbReference>
<dbReference type="OrthoDB" id="1521709at2"/>
<feature type="domain" description="PKD" evidence="1">
    <location>
        <begin position="400"/>
        <end position="477"/>
    </location>
</feature>
<dbReference type="InterPro" id="IPR022409">
    <property type="entry name" value="PKD/Chitinase_dom"/>
</dbReference>
<dbReference type="NCBIfam" id="TIGR04183">
    <property type="entry name" value="Por_Secre_tail"/>
    <property type="match status" value="1"/>
</dbReference>
<evidence type="ECO:0000313" key="2">
    <source>
        <dbReference type="EMBL" id="OGX85364.1"/>
    </source>
</evidence>
<dbReference type="FunFam" id="2.60.40.10:FF:000270">
    <property type="entry name" value="Cell surface protein"/>
    <property type="match status" value="1"/>
</dbReference>
<reference evidence="2 3" key="1">
    <citation type="submission" date="2016-08" db="EMBL/GenBank/DDBJ databases">
        <title>Hymenobacter coccineus sp. nov., Hymenobacter lapidarius sp. nov. and Hymenobacter glacialis sp. nov., isolated from Antarctic soil.</title>
        <authorList>
            <person name="Sedlacek I."/>
            <person name="Kralova S."/>
            <person name="Kyrova K."/>
            <person name="Maslanova I."/>
            <person name="Stankova E."/>
            <person name="Vrbovska V."/>
            <person name="Nemec M."/>
            <person name="Bartak M."/>
            <person name="Svec P."/>
            <person name="Busse H.-J."/>
            <person name="Pantucek R."/>
        </authorList>
    </citation>
    <scope>NUCLEOTIDE SEQUENCE [LARGE SCALE GENOMIC DNA]</scope>
    <source>
        <strain evidence="2 3">CCM 8648</strain>
    </source>
</reference>
<dbReference type="InterPro" id="IPR013783">
    <property type="entry name" value="Ig-like_fold"/>
</dbReference>
<feature type="domain" description="PKD" evidence="1">
    <location>
        <begin position="164"/>
        <end position="242"/>
    </location>
</feature>
<dbReference type="STRING" id="1908236.BEN48_14450"/>
<organism evidence="2 3">
    <name type="scientific">Hymenobacter glacialis</name>
    <dbReference type="NCBI Taxonomy" id="1908236"/>
    <lineage>
        <taxon>Bacteria</taxon>
        <taxon>Pseudomonadati</taxon>
        <taxon>Bacteroidota</taxon>
        <taxon>Cytophagia</taxon>
        <taxon>Cytophagales</taxon>
        <taxon>Hymenobacteraceae</taxon>
        <taxon>Hymenobacter</taxon>
    </lineage>
</organism>
<dbReference type="InterPro" id="IPR000601">
    <property type="entry name" value="PKD_dom"/>
</dbReference>
<dbReference type="Pfam" id="PF18962">
    <property type="entry name" value="Por_Secre_tail"/>
    <property type="match status" value="1"/>
</dbReference>
<gene>
    <name evidence="2" type="ORF">BEN48_14450</name>
</gene>
<dbReference type="PROSITE" id="PS50093">
    <property type="entry name" value="PKD"/>
    <property type="match status" value="3"/>
</dbReference>
<dbReference type="InterPro" id="IPR026444">
    <property type="entry name" value="Secre_tail"/>
</dbReference>
<name>A0A1G1T3F8_9BACT</name>